<accession>A0AAD5KGA8</accession>
<evidence type="ECO:0000313" key="1">
    <source>
        <dbReference type="EMBL" id="KAI9270459.1"/>
    </source>
</evidence>
<protein>
    <submittedName>
        <fullName evidence="1">Uncharacterized protein</fullName>
    </submittedName>
</protein>
<keyword evidence="2" id="KW-1185">Reference proteome</keyword>
<sequence length="53" mass="5704">MCSTTTTTTTSLTMINNHSSTESSLPVVHFNFCPHCGVDVSQFSHEASCPKSL</sequence>
<dbReference type="EMBL" id="JAIXMP010000007">
    <property type="protein sequence ID" value="KAI9270459.1"/>
    <property type="molecule type" value="Genomic_DNA"/>
</dbReference>
<reference evidence="1" key="2">
    <citation type="submission" date="2023-02" db="EMBL/GenBank/DDBJ databases">
        <authorList>
            <consortium name="DOE Joint Genome Institute"/>
            <person name="Mondo S.J."/>
            <person name="Chang Y."/>
            <person name="Wang Y."/>
            <person name="Ahrendt S."/>
            <person name="Andreopoulos W."/>
            <person name="Barry K."/>
            <person name="Beard J."/>
            <person name="Benny G.L."/>
            <person name="Blankenship S."/>
            <person name="Bonito G."/>
            <person name="Cuomo C."/>
            <person name="Desiro A."/>
            <person name="Gervers K.A."/>
            <person name="Hundley H."/>
            <person name="Kuo A."/>
            <person name="LaButti K."/>
            <person name="Lang B.F."/>
            <person name="Lipzen A."/>
            <person name="O'Donnell K."/>
            <person name="Pangilinan J."/>
            <person name="Reynolds N."/>
            <person name="Sandor L."/>
            <person name="Smith M.W."/>
            <person name="Tsang A."/>
            <person name="Grigoriev I.V."/>
            <person name="Stajich J.E."/>
            <person name="Spatafora J.W."/>
        </authorList>
    </citation>
    <scope>NUCLEOTIDE SEQUENCE</scope>
    <source>
        <strain evidence="1">RSA 2281</strain>
    </source>
</reference>
<gene>
    <name evidence="1" type="ORF">BDA99DRAFT_501834</name>
</gene>
<dbReference type="Proteomes" id="UP001209540">
    <property type="component" value="Unassembled WGS sequence"/>
</dbReference>
<proteinExistence type="predicted"/>
<evidence type="ECO:0000313" key="2">
    <source>
        <dbReference type="Proteomes" id="UP001209540"/>
    </source>
</evidence>
<dbReference type="AlphaFoldDB" id="A0AAD5KGA8"/>
<name>A0AAD5KGA8_9FUNG</name>
<organism evidence="1 2">
    <name type="scientific">Phascolomyces articulosus</name>
    <dbReference type="NCBI Taxonomy" id="60185"/>
    <lineage>
        <taxon>Eukaryota</taxon>
        <taxon>Fungi</taxon>
        <taxon>Fungi incertae sedis</taxon>
        <taxon>Mucoromycota</taxon>
        <taxon>Mucoromycotina</taxon>
        <taxon>Mucoromycetes</taxon>
        <taxon>Mucorales</taxon>
        <taxon>Lichtheimiaceae</taxon>
        <taxon>Phascolomyces</taxon>
    </lineage>
</organism>
<reference evidence="1" key="1">
    <citation type="journal article" date="2022" name="IScience">
        <title>Evolution of zygomycete secretomes and the origins of terrestrial fungal ecologies.</title>
        <authorList>
            <person name="Chang Y."/>
            <person name="Wang Y."/>
            <person name="Mondo S."/>
            <person name="Ahrendt S."/>
            <person name="Andreopoulos W."/>
            <person name="Barry K."/>
            <person name="Beard J."/>
            <person name="Benny G.L."/>
            <person name="Blankenship S."/>
            <person name="Bonito G."/>
            <person name="Cuomo C."/>
            <person name="Desiro A."/>
            <person name="Gervers K.A."/>
            <person name="Hundley H."/>
            <person name="Kuo A."/>
            <person name="LaButti K."/>
            <person name="Lang B.F."/>
            <person name="Lipzen A."/>
            <person name="O'Donnell K."/>
            <person name="Pangilinan J."/>
            <person name="Reynolds N."/>
            <person name="Sandor L."/>
            <person name="Smith M.E."/>
            <person name="Tsang A."/>
            <person name="Grigoriev I.V."/>
            <person name="Stajich J.E."/>
            <person name="Spatafora J.W."/>
        </authorList>
    </citation>
    <scope>NUCLEOTIDE SEQUENCE</scope>
    <source>
        <strain evidence="1">RSA 2281</strain>
    </source>
</reference>
<comment type="caution">
    <text evidence="1">The sequence shown here is derived from an EMBL/GenBank/DDBJ whole genome shotgun (WGS) entry which is preliminary data.</text>
</comment>